<dbReference type="Gene3D" id="3.30.40.10">
    <property type="entry name" value="Zinc/RING finger domain, C3HC4 (zinc finger)"/>
    <property type="match status" value="1"/>
</dbReference>
<dbReference type="PROSITE" id="PS51727">
    <property type="entry name" value="CBP_P300_HAT"/>
    <property type="match status" value="1"/>
</dbReference>
<dbReference type="InterPro" id="IPR000433">
    <property type="entry name" value="Znf_ZZ"/>
</dbReference>
<dbReference type="InterPro" id="IPR056484">
    <property type="entry name" value="PHD_P300"/>
</dbReference>
<comment type="function">
    <text evidence="1">Acetyltransferase enzyme. Acetylates histones, giving a specific tag for transcriptional activation.</text>
</comment>
<dbReference type="Pfam" id="PF00569">
    <property type="entry name" value="ZZ"/>
    <property type="match status" value="1"/>
</dbReference>
<dbReference type="SMART" id="SM00291">
    <property type="entry name" value="ZnF_ZZ"/>
    <property type="match status" value="1"/>
</dbReference>
<evidence type="ECO:0000256" key="7">
    <source>
        <dbReference type="ARBA" id="ARBA00022833"/>
    </source>
</evidence>
<feature type="compositionally biased region" description="Polar residues" evidence="15">
    <location>
        <begin position="753"/>
        <end position="782"/>
    </location>
</feature>
<keyword evidence="8" id="KW-0156">Chromatin regulator</keyword>
<dbReference type="InterPro" id="IPR010303">
    <property type="entry name" value="RING_CBP-p300"/>
</dbReference>
<keyword evidence="12" id="KW-0539">Nucleus</keyword>
<evidence type="ECO:0000256" key="13">
    <source>
        <dbReference type="ARBA" id="ARBA00048017"/>
    </source>
</evidence>
<comment type="caution">
    <text evidence="18">The sequence shown here is derived from an EMBL/GenBank/DDBJ whole genome shotgun (WGS) entry which is preliminary data.</text>
</comment>
<dbReference type="Pfam" id="PF08214">
    <property type="entry name" value="HAT_KAT11"/>
    <property type="match status" value="1"/>
</dbReference>
<feature type="region of interest" description="Disordered" evidence="15">
    <location>
        <begin position="730"/>
        <end position="788"/>
    </location>
</feature>
<dbReference type="InterPro" id="IPR019786">
    <property type="entry name" value="Zinc_finger_PHD-type_CS"/>
</dbReference>
<dbReference type="PANTHER" id="PTHR13808:SF1">
    <property type="entry name" value="HISTONE ACETYLTRANSFERASE"/>
    <property type="match status" value="1"/>
</dbReference>
<evidence type="ECO:0000256" key="8">
    <source>
        <dbReference type="ARBA" id="ARBA00022853"/>
    </source>
</evidence>
<sequence length="931" mass="107194">CEDMWLVFNNAWLFNKKTHRVYKAGVKLADMFMENVDRMMKDYGYCCGRQYVFVPPAMFCYGISGICCTIPRDGDYFVYNNPDSSRNNLSGDKYTFCKKCFDSVKSEYILVGDDPAQTLIELPKLEFQQAKNDHQEQEPMVDCIVCSRRFHNICVLYHEHIWPEGYVCKLCVQQYNIKRKDNRYVAHKLTMTDLANALEKRVNDFLRNECDPDTGRVTIRVLAASDRVCEVKSRLKNHFGSQIPAGYPYRTKAVFAFQEIDGIDVVLFGMHVQEYDSRCPAPNARRVYISYLDSVYYFRPKEKRTALYYEILIGYLEYVKQLGIVYAHIWACPPSEGDDYIFHCHPAEQRVPKPKRLQEWYKTMLDKAIDQRVVVDYKDIMKDFTETALNKVTDIPYFEGDFWTSTIEDLLKELDTEEEDRRRFEELESVKVSDDGYFDDLMETEEPTETSDKRKSGSSTTHKKKNFKKTTSQRRMTRKNMTNGSDLISKIHTMMEKHKESFFVVRLRNPMSNPAISVDTDPLIQCDLMESRDAFLNFAREKHCEFSTLRRAKYSTMVSLIELHSSTADKISYTCNACRQLCDVRYHCTVCEDYDLCSKCNTTIKHEHRMERSDDASEAKGNADTTVNIQQQRQLAMQRTLDAIRHAVNCRNANCIFKNCAQVRYPSHGGKPISYGQQRLPYGNDPYMIRQQAPQASPYQYTSNMATPGYSYSQAMDINSLNVVRTGKPMLSQQQPQLQQQQQMPNRYPVNPYYNQPTPMGYPQQSQMSSISNRSLSQGTNPNYSVSSNSVVMKSNSIESMELKSEDSFDDSSKLQISQSQQQQQQPMFHPLLTSCSRPQSSPYYPNMSPASNNNNYYSSQRPLPPSPSDYNMSAGRGIRVQNAPPNTYGALPVQQRMFVPPPTSDLTTGIMNNNTLGLQSASSPSSLTPH</sequence>
<dbReference type="EC" id="2.3.1.48" evidence="3"/>
<dbReference type="EMBL" id="CAJOBR010006730">
    <property type="protein sequence ID" value="CAF4849927.1"/>
    <property type="molecule type" value="Genomic_DNA"/>
</dbReference>
<dbReference type="Gene3D" id="3.30.60.90">
    <property type="match status" value="1"/>
</dbReference>
<dbReference type="GO" id="GO:0003713">
    <property type="term" value="F:transcription coactivator activity"/>
    <property type="evidence" value="ECO:0007669"/>
    <property type="project" value="TreeGrafter"/>
</dbReference>
<feature type="compositionally biased region" description="Low complexity" evidence="15">
    <location>
        <begin position="733"/>
        <end position="743"/>
    </location>
</feature>
<dbReference type="InterPro" id="IPR013178">
    <property type="entry name" value="Histone_AcTrfase_Rtt109/CBP"/>
</dbReference>
<feature type="domain" description="ZZ-type" evidence="16">
    <location>
        <begin position="570"/>
        <end position="618"/>
    </location>
</feature>
<dbReference type="SUPFAM" id="SSF47370">
    <property type="entry name" value="Bromodomain"/>
    <property type="match status" value="1"/>
</dbReference>
<evidence type="ECO:0000256" key="12">
    <source>
        <dbReference type="ARBA" id="ARBA00023242"/>
    </source>
</evidence>
<dbReference type="InterPro" id="IPR036427">
    <property type="entry name" value="Bromodomain-like_sf"/>
</dbReference>
<dbReference type="PROSITE" id="PS50135">
    <property type="entry name" value="ZF_ZZ_2"/>
    <property type="match status" value="1"/>
</dbReference>
<comment type="subcellular location">
    <subcellularLocation>
        <location evidence="2">Nucleus</location>
    </subcellularLocation>
</comment>
<dbReference type="PROSITE" id="PS01359">
    <property type="entry name" value="ZF_PHD_1"/>
    <property type="match status" value="1"/>
</dbReference>
<feature type="compositionally biased region" description="Low complexity" evidence="15">
    <location>
        <begin position="841"/>
        <end position="860"/>
    </location>
</feature>
<feature type="compositionally biased region" description="Basic and acidic residues" evidence="15">
    <location>
        <begin position="801"/>
        <end position="813"/>
    </location>
</feature>
<name>A0A821RZC6_9BILA</name>
<dbReference type="Pfam" id="PF23570">
    <property type="entry name" value="PHD_P300"/>
    <property type="match status" value="1"/>
</dbReference>
<organism evidence="18 19">
    <name type="scientific">Rotaria socialis</name>
    <dbReference type="NCBI Taxonomy" id="392032"/>
    <lineage>
        <taxon>Eukaryota</taxon>
        <taxon>Metazoa</taxon>
        <taxon>Spiralia</taxon>
        <taxon>Gnathifera</taxon>
        <taxon>Rotifera</taxon>
        <taxon>Eurotatoria</taxon>
        <taxon>Bdelloidea</taxon>
        <taxon>Philodinida</taxon>
        <taxon>Philodinidae</taxon>
        <taxon>Rotaria</taxon>
    </lineage>
</organism>
<dbReference type="InterPro" id="IPR031162">
    <property type="entry name" value="CBP_P300_HAT"/>
</dbReference>
<dbReference type="GO" id="GO:0045944">
    <property type="term" value="P:positive regulation of transcription by RNA polymerase II"/>
    <property type="evidence" value="ECO:0007669"/>
    <property type="project" value="TreeGrafter"/>
</dbReference>
<gene>
    <name evidence="18" type="ORF">QYT958_LOCUS27094</name>
</gene>
<dbReference type="SUPFAM" id="SSF57850">
    <property type="entry name" value="RING/U-box"/>
    <property type="match status" value="1"/>
</dbReference>
<dbReference type="GO" id="GO:0004402">
    <property type="term" value="F:histone acetyltransferase activity"/>
    <property type="evidence" value="ECO:0007669"/>
    <property type="project" value="InterPro"/>
</dbReference>
<evidence type="ECO:0000256" key="2">
    <source>
        <dbReference type="ARBA" id="ARBA00004123"/>
    </source>
</evidence>
<keyword evidence="6 14" id="KW-0863">Zinc-finger</keyword>
<dbReference type="GO" id="GO:0005667">
    <property type="term" value="C:transcription regulator complex"/>
    <property type="evidence" value="ECO:0007669"/>
    <property type="project" value="TreeGrafter"/>
</dbReference>
<dbReference type="GO" id="GO:0008270">
    <property type="term" value="F:zinc ion binding"/>
    <property type="evidence" value="ECO:0007669"/>
    <property type="project" value="UniProtKB-KW"/>
</dbReference>
<evidence type="ECO:0000256" key="4">
    <source>
        <dbReference type="ARBA" id="ARBA00022679"/>
    </source>
</evidence>
<evidence type="ECO:0000259" key="17">
    <source>
        <dbReference type="PROSITE" id="PS51727"/>
    </source>
</evidence>
<dbReference type="Gene3D" id="2.10.110.40">
    <property type="match status" value="1"/>
</dbReference>
<evidence type="ECO:0000256" key="6">
    <source>
        <dbReference type="ARBA" id="ARBA00022771"/>
    </source>
</evidence>
<dbReference type="Pfam" id="PF06001">
    <property type="entry name" value="RING_CBP-p300"/>
    <property type="match status" value="1"/>
</dbReference>
<keyword evidence="4" id="KW-0808">Transferase</keyword>
<feature type="region of interest" description="Disordered" evidence="15">
    <location>
        <begin position="801"/>
        <end position="877"/>
    </location>
</feature>
<accession>A0A821RZC6</accession>
<dbReference type="SMART" id="SM01250">
    <property type="entry name" value="KAT11"/>
    <property type="match status" value="1"/>
</dbReference>
<keyword evidence="10" id="KW-0103">Bromodomain</keyword>
<evidence type="ECO:0000256" key="10">
    <source>
        <dbReference type="ARBA" id="ARBA00023117"/>
    </source>
</evidence>
<dbReference type="CDD" id="cd15557">
    <property type="entry name" value="PHD_CBP_p300"/>
    <property type="match status" value="1"/>
</dbReference>
<dbReference type="InterPro" id="IPR038547">
    <property type="entry name" value="RING_CBP-p300_sf"/>
</dbReference>
<evidence type="ECO:0000256" key="5">
    <source>
        <dbReference type="ARBA" id="ARBA00022723"/>
    </source>
</evidence>
<dbReference type="InterPro" id="IPR011011">
    <property type="entry name" value="Znf_FYVE_PHD"/>
</dbReference>
<keyword evidence="9" id="KW-0805">Transcription regulation</keyword>
<dbReference type="GO" id="GO:0005634">
    <property type="term" value="C:nucleus"/>
    <property type="evidence" value="ECO:0007669"/>
    <property type="project" value="UniProtKB-SubCell"/>
</dbReference>
<feature type="region of interest" description="Disordered" evidence="15">
    <location>
        <begin position="443"/>
        <end position="487"/>
    </location>
</feature>
<evidence type="ECO:0000313" key="18">
    <source>
        <dbReference type="EMBL" id="CAF4849927.1"/>
    </source>
</evidence>
<dbReference type="SUPFAM" id="SSF57903">
    <property type="entry name" value="FYVE/PHD zinc finger"/>
    <property type="match status" value="1"/>
</dbReference>
<evidence type="ECO:0000256" key="11">
    <source>
        <dbReference type="ARBA" id="ARBA00023163"/>
    </source>
</evidence>
<evidence type="ECO:0000256" key="15">
    <source>
        <dbReference type="SAM" id="MobiDB-lite"/>
    </source>
</evidence>
<keyword evidence="5" id="KW-0479">Metal-binding</keyword>
<evidence type="ECO:0000313" key="19">
    <source>
        <dbReference type="Proteomes" id="UP000663848"/>
    </source>
</evidence>
<dbReference type="PANTHER" id="PTHR13808">
    <property type="entry name" value="CBP/P300-RELATED"/>
    <property type="match status" value="1"/>
</dbReference>
<keyword evidence="11" id="KW-0804">Transcription</keyword>
<feature type="non-terminal residue" evidence="18">
    <location>
        <position position="1"/>
    </location>
</feature>
<dbReference type="InterPro" id="IPR043145">
    <property type="entry name" value="Znf_ZZ_sf"/>
</dbReference>
<protein>
    <recommendedName>
        <fullName evidence="3">histone acetyltransferase</fullName>
        <ecNumber evidence="3">2.3.1.48</ecNumber>
    </recommendedName>
</protein>
<dbReference type="Proteomes" id="UP000663848">
    <property type="component" value="Unassembled WGS sequence"/>
</dbReference>
<keyword evidence="7" id="KW-0862">Zinc</keyword>
<evidence type="ECO:0000256" key="14">
    <source>
        <dbReference type="PROSITE-ProRule" id="PRU00228"/>
    </source>
</evidence>
<comment type="catalytic activity">
    <reaction evidence="13">
        <text>L-lysyl-[protein] + acetyl-CoA = N(6)-acetyl-L-lysyl-[protein] + CoA + H(+)</text>
        <dbReference type="Rhea" id="RHEA:45948"/>
        <dbReference type="Rhea" id="RHEA-COMP:9752"/>
        <dbReference type="Rhea" id="RHEA-COMP:10731"/>
        <dbReference type="ChEBI" id="CHEBI:15378"/>
        <dbReference type="ChEBI" id="CHEBI:29969"/>
        <dbReference type="ChEBI" id="CHEBI:57287"/>
        <dbReference type="ChEBI" id="CHEBI:57288"/>
        <dbReference type="ChEBI" id="CHEBI:61930"/>
        <dbReference type="EC" id="2.3.1.48"/>
    </reaction>
</comment>
<evidence type="ECO:0000259" key="16">
    <source>
        <dbReference type="PROSITE" id="PS50135"/>
    </source>
</evidence>
<dbReference type="Gene3D" id="1.20.920.10">
    <property type="entry name" value="Bromodomain-like"/>
    <property type="match status" value="1"/>
</dbReference>
<dbReference type="GO" id="GO:0000123">
    <property type="term" value="C:histone acetyltransferase complex"/>
    <property type="evidence" value="ECO:0007669"/>
    <property type="project" value="TreeGrafter"/>
</dbReference>
<dbReference type="PROSITE" id="PS01357">
    <property type="entry name" value="ZF_ZZ_1"/>
    <property type="match status" value="1"/>
</dbReference>
<evidence type="ECO:0000256" key="9">
    <source>
        <dbReference type="ARBA" id="ARBA00023015"/>
    </source>
</evidence>
<dbReference type="CDD" id="cd15802">
    <property type="entry name" value="RING_CBP-p300"/>
    <property type="match status" value="1"/>
</dbReference>
<reference evidence="18" key="1">
    <citation type="submission" date="2021-02" db="EMBL/GenBank/DDBJ databases">
        <authorList>
            <person name="Nowell W R."/>
        </authorList>
    </citation>
    <scope>NUCLEOTIDE SEQUENCE</scope>
</reference>
<evidence type="ECO:0000256" key="1">
    <source>
        <dbReference type="ARBA" id="ARBA00002581"/>
    </source>
</evidence>
<feature type="domain" description="CBP/p300-type HAT" evidence="17">
    <location>
        <begin position="183"/>
        <end position="568"/>
    </location>
</feature>
<dbReference type="InterPro" id="IPR013083">
    <property type="entry name" value="Znf_RING/FYVE/PHD"/>
</dbReference>
<feature type="compositionally biased region" description="Low complexity" evidence="15">
    <location>
        <begin position="814"/>
        <end position="826"/>
    </location>
</feature>
<feature type="compositionally biased region" description="Basic residues" evidence="15">
    <location>
        <begin position="461"/>
        <end position="478"/>
    </location>
</feature>
<dbReference type="AlphaFoldDB" id="A0A821RZC6"/>
<evidence type="ECO:0000256" key="3">
    <source>
        <dbReference type="ARBA" id="ARBA00013184"/>
    </source>
</evidence>
<proteinExistence type="predicted"/>
<dbReference type="GO" id="GO:0031490">
    <property type="term" value="F:chromatin DNA binding"/>
    <property type="evidence" value="ECO:0007669"/>
    <property type="project" value="TreeGrafter"/>
</dbReference>